<dbReference type="AlphaFoldDB" id="A0ABD3Y5L6"/>
<dbReference type="SUPFAM" id="SSF55729">
    <property type="entry name" value="Acyl-CoA N-acyltransferases (Nat)"/>
    <property type="match status" value="1"/>
</dbReference>
<accession>A0ABD3Y5L6</accession>
<comment type="caution">
    <text evidence="2">The sequence shown here is derived from an EMBL/GenBank/DDBJ whole genome shotgun (WGS) entry which is preliminary data.</text>
</comment>
<evidence type="ECO:0000313" key="2">
    <source>
        <dbReference type="EMBL" id="KDC49463.1"/>
    </source>
</evidence>
<sequence length="171" mass="19740">MKEICLRELSIADMEVLNEWRNTKKTVDYLGANFRYVDIAIDKKWFENYQNNRANNVRLAICCQETNQLLGAVYLLNIDWLNRNTEFAIWLGDESIRGQGVGERATTLALEHAFLDLNLHRVYLTVLEKNQAAIGLYNKVGFKKEGTLVDAVYKNGRYINMTSMAIIKKNN</sequence>
<dbReference type="EMBL" id="JJNZ01000065">
    <property type="protein sequence ID" value="KDC49463.1"/>
    <property type="molecule type" value="Genomic_DNA"/>
</dbReference>
<dbReference type="PROSITE" id="PS51186">
    <property type="entry name" value="GNAT"/>
    <property type="match status" value="1"/>
</dbReference>
<evidence type="ECO:0000259" key="1">
    <source>
        <dbReference type="PROSITE" id="PS51186"/>
    </source>
</evidence>
<protein>
    <submittedName>
        <fullName evidence="2">Acetyltransferase</fullName>
    </submittedName>
</protein>
<dbReference type="PANTHER" id="PTHR43415:SF3">
    <property type="entry name" value="GNAT-FAMILY ACETYLTRANSFERASE"/>
    <property type="match status" value="1"/>
</dbReference>
<dbReference type="InterPro" id="IPR000182">
    <property type="entry name" value="GNAT_dom"/>
</dbReference>
<gene>
    <name evidence="2" type="ORF">DC53_16600</name>
</gene>
<reference evidence="2 3" key="1">
    <citation type="submission" date="2014-04" db="EMBL/GenBank/DDBJ databases">
        <title>Pseudoalteromonas galatheae sp. nov., isolated from a deep-sea polychaete near Canal Concepcion, Chile.</title>
        <authorList>
            <person name="Machado H.R."/>
            <person name="Gram L."/>
            <person name="Vynne N.G."/>
        </authorList>
    </citation>
    <scope>NUCLEOTIDE SEQUENCE [LARGE SCALE GENOMIC DNA]</scope>
    <source>
        <strain evidence="2 3">KMM216</strain>
    </source>
</reference>
<evidence type="ECO:0000313" key="3">
    <source>
        <dbReference type="Proteomes" id="UP000027154"/>
    </source>
</evidence>
<dbReference type="PANTHER" id="PTHR43415">
    <property type="entry name" value="SPERMIDINE N(1)-ACETYLTRANSFERASE"/>
    <property type="match status" value="1"/>
</dbReference>
<organism evidence="2 3">
    <name type="scientific">Pseudoalteromonas fuliginea</name>
    <dbReference type="NCBI Taxonomy" id="1872678"/>
    <lineage>
        <taxon>Bacteria</taxon>
        <taxon>Pseudomonadati</taxon>
        <taxon>Pseudomonadota</taxon>
        <taxon>Gammaproteobacteria</taxon>
        <taxon>Alteromonadales</taxon>
        <taxon>Pseudoalteromonadaceae</taxon>
        <taxon>Pseudoalteromonas</taxon>
    </lineage>
</organism>
<name>A0ABD3Y5L6_9GAMM</name>
<dbReference type="Proteomes" id="UP000027154">
    <property type="component" value="Unassembled WGS sequence"/>
</dbReference>
<proteinExistence type="predicted"/>
<dbReference type="Gene3D" id="3.40.630.30">
    <property type="match status" value="1"/>
</dbReference>
<dbReference type="InterPro" id="IPR016181">
    <property type="entry name" value="Acyl_CoA_acyltransferase"/>
</dbReference>
<dbReference type="Pfam" id="PF13302">
    <property type="entry name" value="Acetyltransf_3"/>
    <property type="match status" value="1"/>
</dbReference>
<feature type="domain" description="N-acetyltransferase" evidence="1">
    <location>
        <begin position="4"/>
        <end position="169"/>
    </location>
</feature>